<name>A0A1X0QF19_9MICR</name>
<protein>
    <submittedName>
        <fullName evidence="2">TF29</fullName>
    </submittedName>
</protein>
<dbReference type="InterPro" id="IPR043128">
    <property type="entry name" value="Rev_trsase/Diguanyl_cyclase"/>
</dbReference>
<gene>
    <name evidence="2" type="primary">TF29</name>
    <name evidence="2" type="ORF">A0H76_2603</name>
</gene>
<organism evidence="2 3">
    <name type="scientific">Hepatospora eriocheir</name>
    <dbReference type="NCBI Taxonomy" id="1081669"/>
    <lineage>
        <taxon>Eukaryota</taxon>
        <taxon>Fungi</taxon>
        <taxon>Fungi incertae sedis</taxon>
        <taxon>Microsporidia</taxon>
        <taxon>Hepatosporidae</taxon>
        <taxon>Hepatospora</taxon>
    </lineage>
</organism>
<dbReference type="EMBL" id="LTAI01000737">
    <property type="protein sequence ID" value="ORD98387.1"/>
    <property type="molecule type" value="Genomic_DNA"/>
</dbReference>
<dbReference type="PANTHER" id="PTHR33064:SF37">
    <property type="entry name" value="RIBONUCLEASE H"/>
    <property type="match status" value="1"/>
</dbReference>
<dbReference type="InterPro" id="IPR043502">
    <property type="entry name" value="DNA/RNA_pol_sf"/>
</dbReference>
<dbReference type="InterPro" id="IPR051320">
    <property type="entry name" value="Viral_Replic_Matur_Polypro"/>
</dbReference>
<accession>A0A1X0QF19</accession>
<proteinExistence type="predicted"/>
<evidence type="ECO:0000259" key="1">
    <source>
        <dbReference type="PROSITE" id="PS50878"/>
    </source>
</evidence>
<evidence type="ECO:0000313" key="3">
    <source>
        <dbReference type="Proteomes" id="UP000192501"/>
    </source>
</evidence>
<dbReference type="PANTHER" id="PTHR33064">
    <property type="entry name" value="POL PROTEIN"/>
    <property type="match status" value="1"/>
</dbReference>
<feature type="domain" description="Reverse transcriptase" evidence="1">
    <location>
        <begin position="1"/>
        <end position="65"/>
    </location>
</feature>
<evidence type="ECO:0000313" key="2">
    <source>
        <dbReference type="EMBL" id="ORD98387.1"/>
    </source>
</evidence>
<dbReference type="PROSITE" id="PS50878">
    <property type="entry name" value="RT_POL"/>
    <property type="match status" value="1"/>
</dbReference>
<dbReference type="VEuPathDB" id="MicrosporidiaDB:A0H76_2603"/>
<dbReference type="Pfam" id="PF00078">
    <property type="entry name" value="RVT_1"/>
    <property type="match status" value="1"/>
</dbReference>
<dbReference type="Gene3D" id="3.30.70.270">
    <property type="match status" value="1"/>
</dbReference>
<dbReference type="InterPro" id="IPR000477">
    <property type="entry name" value="RT_dom"/>
</dbReference>
<dbReference type="Proteomes" id="UP000192501">
    <property type="component" value="Unassembled WGS sequence"/>
</dbReference>
<dbReference type="SUPFAM" id="SSF56672">
    <property type="entry name" value="DNA/RNA polymerases"/>
    <property type="match status" value="1"/>
</dbReference>
<comment type="caution">
    <text evidence="2">The sequence shown here is derived from an EMBL/GenBank/DDBJ whole genome shotgun (WGS) entry which is preliminary data.</text>
</comment>
<sequence length="100" mass="11565">MNDLLGHLLFIRVYLDDILICSLNEEKHVEHIKSILEILLKNNIAINTEKCEWCQTQVEYLGFIIDGDGIKPVTTKLFNNLNIKELLNKKGLQRLIGFIN</sequence>
<dbReference type="AlphaFoldDB" id="A0A1X0QF19"/>
<reference evidence="2 3" key="1">
    <citation type="journal article" date="2017" name="Environ. Microbiol.">
        <title>Decay of the glycolytic pathway and adaptation to intranuclear parasitism within Enterocytozoonidae microsporidia.</title>
        <authorList>
            <person name="Wiredu Boakye D."/>
            <person name="Jaroenlak P."/>
            <person name="Prachumwat A."/>
            <person name="Williams T.A."/>
            <person name="Bateman K.S."/>
            <person name="Itsathitphaisarn O."/>
            <person name="Sritunyalucksana K."/>
            <person name="Paszkiewicz K.H."/>
            <person name="Moore K.A."/>
            <person name="Stentiford G.D."/>
            <person name="Williams B.A."/>
        </authorList>
    </citation>
    <scope>NUCLEOTIDE SEQUENCE [LARGE SCALE GENOMIC DNA]</scope>
    <source>
        <strain evidence="3">canceri</strain>
    </source>
</reference>